<dbReference type="RefSeq" id="XP_018759443.1">
    <property type="nucleotide sequence ID" value="XM_018906347.1"/>
</dbReference>
<reference evidence="2 3" key="1">
    <citation type="journal article" date="2010" name="Nature">
        <title>Comparative genomics reveals mobile pathogenicity chromosomes in Fusarium.</title>
        <authorList>
            <person name="Ma L.J."/>
            <person name="van der Does H.C."/>
            <person name="Borkovich K.A."/>
            <person name="Coleman J.J."/>
            <person name="Daboussi M.J."/>
            <person name="Di Pietro A."/>
            <person name="Dufresne M."/>
            <person name="Freitag M."/>
            <person name="Grabherr M."/>
            <person name="Henrissat B."/>
            <person name="Houterman P.M."/>
            <person name="Kang S."/>
            <person name="Shim W.B."/>
            <person name="Woloshuk C."/>
            <person name="Xie X."/>
            <person name="Xu J.R."/>
            <person name="Antoniw J."/>
            <person name="Baker S.E."/>
            <person name="Bluhm B.H."/>
            <person name="Breakspear A."/>
            <person name="Brown D.W."/>
            <person name="Butchko R.A."/>
            <person name="Chapman S."/>
            <person name="Coulson R."/>
            <person name="Coutinho P.M."/>
            <person name="Danchin E.G."/>
            <person name="Diener A."/>
            <person name="Gale L.R."/>
            <person name="Gardiner D.M."/>
            <person name="Goff S."/>
            <person name="Hammond-Kosack K.E."/>
            <person name="Hilburn K."/>
            <person name="Hua-Van A."/>
            <person name="Jonkers W."/>
            <person name="Kazan K."/>
            <person name="Kodira C.D."/>
            <person name="Koehrsen M."/>
            <person name="Kumar L."/>
            <person name="Lee Y.H."/>
            <person name="Li L."/>
            <person name="Manners J.M."/>
            <person name="Miranda-Saavedra D."/>
            <person name="Mukherjee M."/>
            <person name="Park G."/>
            <person name="Park J."/>
            <person name="Park S.Y."/>
            <person name="Proctor R.H."/>
            <person name="Regev A."/>
            <person name="Ruiz-Roldan M.C."/>
            <person name="Sain D."/>
            <person name="Sakthikumar S."/>
            <person name="Sykes S."/>
            <person name="Schwartz D.C."/>
            <person name="Turgeon B.G."/>
            <person name="Wapinski I."/>
            <person name="Yoder O."/>
            <person name="Young S."/>
            <person name="Zeng Q."/>
            <person name="Zhou S."/>
            <person name="Galagan J."/>
            <person name="Cuomo C.A."/>
            <person name="Kistler H.C."/>
            <person name="Rep M."/>
        </authorList>
    </citation>
    <scope>NUCLEOTIDE SEQUENCE [LARGE SCALE GENOMIC DNA]</scope>
    <source>
        <strain evidence="3">M3125 / FGSC 7600</strain>
    </source>
</reference>
<dbReference type="GeneID" id="30073956"/>
<accession>W7N9S4</accession>
<dbReference type="Proteomes" id="UP000009096">
    <property type="component" value="Chromosome 7"/>
</dbReference>
<gene>
    <name evidence="2" type="ORF">FVEG_17080</name>
</gene>
<feature type="chain" id="PRO_5004897082" evidence="1">
    <location>
        <begin position="19"/>
        <end position="71"/>
    </location>
</feature>
<proteinExistence type="predicted"/>
<name>W7N9S4_GIBM7</name>
<dbReference type="AlphaFoldDB" id="W7N9S4"/>
<evidence type="ECO:0000313" key="2">
    <source>
        <dbReference type="EMBL" id="EWG53252.1"/>
    </source>
</evidence>
<dbReference type="VEuPathDB" id="FungiDB:FVEG_17080"/>
<organism evidence="2 3">
    <name type="scientific">Gibberella moniliformis (strain M3125 / FGSC 7600)</name>
    <name type="common">Maize ear and stalk rot fungus</name>
    <name type="synonym">Fusarium verticillioides</name>
    <dbReference type="NCBI Taxonomy" id="334819"/>
    <lineage>
        <taxon>Eukaryota</taxon>
        <taxon>Fungi</taxon>
        <taxon>Dikarya</taxon>
        <taxon>Ascomycota</taxon>
        <taxon>Pezizomycotina</taxon>
        <taxon>Sordariomycetes</taxon>
        <taxon>Hypocreomycetidae</taxon>
        <taxon>Hypocreales</taxon>
        <taxon>Nectriaceae</taxon>
        <taxon>Fusarium</taxon>
        <taxon>Fusarium fujikuroi species complex</taxon>
    </lineage>
</organism>
<protein>
    <submittedName>
        <fullName evidence="2">Uncharacterized protein</fullName>
    </submittedName>
</protein>
<dbReference type="EMBL" id="DS022258">
    <property type="protein sequence ID" value="EWG53252.1"/>
    <property type="molecule type" value="Genomic_DNA"/>
</dbReference>
<dbReference type="EMBL" id="CM000584">
    <property type="protein sequence ID" value="EWG53252.1"/>
    <property type="molecule type" value="Genomic_DNA"/>
</dbReference>
<evidence type="ECO:0000256" key="1">
    <source>
        <dbReference type="SAM" id="SignalP"/>
    </source>
</evidence>
<dbReference type="OrthoDB" id="5082365at2759"/>
<keyword evidence="3" id="KW-1185">Reference proteome</keyword>
<keyword evidence="1" id="KW-0732">Signal</keyword>
<feature type="signal peptide" evidence="1">
    <location>
        <begin position="1"/>
        <end position="18"/>
    </location>
</feature>
<sequence length="71" mass="7590">MLANTFCLIAFAATVAMAAPQLNRDPNNNGDRTAQMARVKDLRNKGLTCNKAAQETFVCSDGLGGDWSEIA</sequence>
<evidence type="ECO:0000313" key="3">
    <source>
        <dbReference type="Proteomes" id="UP000009096"/>
    </source>
</evidence>
<dbReference type="KEGG" id="fvr:FVEG_17080"/>